<sequence length="167" mass="19256">MESLPDTTAHFFCDACNKPHRETAGNRTLTVTDIKGNSIDLNVCDLQMFKYSEQLSKSFIIEEANLKTMVGLKAKILKAESNGEDTFKYRVGFAIMAFSSTLYQKLISNDLLEKHGIDKHFFDSCFQMGDVDLVIREIMHAAKNDFWLDVQIRRALPNKYVNWKEYQ</sequence>
<organism evidence="1 2">
    <name type="scientific">Shewanella xiamenensis</name>
    <dbReference type="NCBI Taxonomy" id="332186"/>
    <lineage>
        <taxon>Bacteria</taxon>
        <taxon>Pseudomonadati</taxon>
        <taxon>Pseudomonadota</taxon>
        <taxon>Gammaproteobacteria</taxon>
        <taxon>Alteromonadales</taxon>
        <taxon>Shewanellaceae</taxon>
        <taxon>Shewanella</taxon>
    </lineage>
</organism>
<evidence type="ECO:0000313" key="2">
    <source>
        <dbReference type="Proteomes" id="UP001159075"/>
    </source>
</evidence>
<reference evidence="1 2" key="1">
    <citation type="submission" date="2022-09" db="EMBL/GenBank/DDBJ databases">
        <title>The outer-membrane cytochrome OmcA is essential for infection of Shewanella oneidensis by a zebrafish-associated bacteriophage.</title>
        <authorList>
            <person name="Grenfell A.W."/>
            <person name="Intile P."/>
            <person name="Mcfarlane J."/>
            <person name="Leung D."/>
            <person name="Abdalla K."/>
            <person name="Wold M."/>
            <person name="Kees E."/>
            <person name="Gralnick J."/>
        </authorList>
    </citation>
    <scope>NUCLEOTIDE SEQUENCE [LARGE SCALE GENOMIC DNA]</scope>
    <source>
        <strain evidence="1 2">NF-5</strain>
    </source>
</reference>
<accession>A0ABT6UDI5</accession>
<comment type="caution">
    <text evidence="1">The sequence shown here is derived from an EMBL/GenBank/DDBJ whole genome shotgun (WGS) entry which is preliminary data.</text>
</comment>
<dbReference type="RefSeq" id="WP_282679501.1">
    <property type="nucleotide sequence ID" value="NZ_CP106875.1"/>
</dbReference>
<dbReference type="EMBL" id="JAOTLW010000013">
    <property type="protein sequence ID" value="MDI5832536.1"/>
    <property type="molecule type" value="Genomic_DNA"/>
</dbReference>
<dbReference type="Proteomes" id="UP001159075">
    <property type="component" value="Unassembled WGS sequence"/>
</dbReference>
<name>A0ABT6UDI5_9GAMM</name>
<protein>
    <submittedName>
        <fullName evidence="1">Uncharacterized protein</fullName>
    </submittedName>
</protein>
<keyword evidence="2" id="KW-1185">Reference proteome</keyword>
<proteinExistence type="predicted"/>
<evidence type="ECO:0000313" key="1">
    <source>
        <dbReference type="EMBL" id="MDI5832536.1"/>
    </source>
</evidence>
<gene>
    <name evidence="1" type="ORF">ODY93_13235</name>
</gene>